<proteinExistence type="predicted"/>
<protein>
    <submittedName>
        <fullName evidence="1">Uncharacterized protein</fullName>
    </submittedName>
</protein>
<gene>
    <name evidence="1" type="ORF">COT98_02050</name>
</gene>
<dbReference type="PROSITE" id="PS00194">
    <property type="entry name" value="THIOREDOXIN_1"/>
    <property type="match status" value="1"/>
</dbReference>
<dbReference type="SUPFAM" id="SSF52833">
    <property type="entry name" value="Thioredoxin-like"/>
    <property type="match status" value="1"/>
</dbReference>
<reference evidence="2" key="1">
    <citation type="submission" date="2017-09" db="EMBL/GenBank/DDBJ databases">
        <title>Depth-based differentiation of microbial function through sediment-hosted aquifers and enrichment of novel symbionts in the deep terrestrial subsurface.</title>
        <authorList>
            <person name="Probst A.J."/>
            <person name="Ladd B."/>
            <person name="Jarett J.K."/>
            <person name="Geller-Mcgrath D.E."/>
            <person name="Sieber C.M.K."/>
            <person name="Emerson J.B."/>
            <person name="Anantharaman K."/>
            <person name="Thomas B.C."/>
            <person name="Malmstrom R."/>
            <person name="Stieglmeier M."/>
            <person name="Klingl A."/>
            <person name="Woyke T."/>
            <person name="Ryan C.M."/>
            <person name="Banfield J.F."/>
        </authorList>
    </citation>
    <scope>NUCLEOTIDE SEQUENCE [LARGE SCALE GENOMIC DNA]</scope>
</reference>
<evidence type="ECO:0000313" key="2">
    <source>
        <dbReference type="Proteomes" id="UP000228900"/>
    </source>
</evidence>
<dbReference type="InterPro" id="IPR036249">
    <property type="entry name" value="Thioredoxin-like_sf"/>
</dbReference>
<dbReference type="PROSITE" id="PS51354">
    <property type="entry name" value="GLUTAREDOXIN_2"/>
    <property type="match status" value="1"/>
</dbReference>
<organism evidence="1 2">
    <name type="scientific">Candidatus Falkowbacteria bacterium CG10_big_fil_rev_8_21_14_0_10_39_9</name>
    <dbReference type="NCBI Taxonomy" id="1974566"/>
    <lineage>
        <taxon>Bacteria</taxon>
        <taxon>Candidatus Falkowiibacteriota</taxon>
    </lineage>
</organism>
<name>A0A2M6WPT4_9BACT</name>
<dbReference type="Gene3D" id="3.40.30.10">
    <property type="entry name" value="Glutaredoxin"/>
    <property type="match status" value="1"/>
</dbReference>
<sequence>MKNKIIIPTILFTLVLIFSFFALSQEKNKDQTPADETATAENQPASQIILFYGDGCPHCAIVEEYIRENSTSDKISFAQKEIYYNQNNAKELGAKAKICGLPTDSIGVPFLWDGEKCLIGDQDIINFFKQKTNEQ</sequence>
<comment type="caution">
    <text evidence="1">The sequence shown here is derived from an EMBL/GenBank/DDBJ whole genome shotgun (WGS) entry which is preliminary data.</text>
</comment>
<accession>A0A2M6WPT4</accession>
<dbReference type="Proteomes" id="UP000228900">
    <property type="component" value="Unassembled WGS sequence"/>
</dbReference>
<dbReference type="InterPro" id="IPR017937">
    <property type="entry name" value="Thioredoxin_CS"/>
</dbReference>
<dbReference type="AlphaFoldDB" id="A0A2M6WPT4"/>
<dbReference type="EMBL" id="PFAQ01000035">
    <property type="protein sequence ID" value="PIT94817.1"/>
    <property type="molecule type" value="Genomic_DNA"/>
</dbReference>
<evidence type="ECO:0000313" key="1">
    <source>
        <dbReference type="EMBL" id="PIT94817.1"/>
    </source>
</evidence>